<dbReference type="InterPro" id="IPR013128">
    <property type="entry name" value="Peptidase_C1A"/>
</dbReference>
<dbReference type="SMART" id="SM00645">
    <property type="entry name" value="Pept_C1"/>
    <property type="match status" value="1"/>
</dbReference>
<dbReference type="Pfam" id="PF00112">
    <property type="entry name" value="Peptidase_C1"/>
    <property type="match status" value="1"/>
</dbReference>
<dbReference type="PANTHER" id="PTHR12411">
    <property type="entry name" value="CYSTEINE PROTEASE FAMILY C1-RELATED"/>
    <property type="match status" value="1"/>
</dbReference>
<dbReference type="EMBL" id="CP023695">
    <property type="protein sequence ID" value="QEV16595.1"/>
    <property type="molecule type" value="Genomic_DNA"/>
</dbReference>
<accession>A0A5J6HHN9</accession>
<name>A0A5J6HHN9_STRAD</name>
<dbReference type="Gene3D" id="2.120.10.70">
    <property type="entry name" value="Fucose-specific lectin"/>
    <property type="match status" value="1"/>
</dbReference>
<dbReference type="InterPro" id="IPR025660">
    <property type="entry name" value="Pept_his_AS"/>
</dbReference>
<dbReference type="InterPro" id="IPR025661">
    <property type="entry name" value="Pept_asp_AS"/>
</dbReference>
<dbReference type="PROSITE" id="PS00640">
    <property type="entry name" value="THIOL_PROTEASE_ASN"/>
    <property type="match status" value="1"/>
</dbReference>
<dbReference type="PROSITE" id="PS00639">
    <property type="entry name" value="THIOL_PROTEASE_HIS"/>
    <property type="match status" value="1"/>
</dbReference>
<dbReference type="Proteomes" id="UP000326553">
    <property type="component" value="Chromosome"/>
</dbReference>
<evidence type="ECO:0000313" key="4">
    <source>
        <dbReference type="EMBL" id="QEV16595.1"/>
    </source>
</evidence>
<keyword evidence="2" id="KW-1015">Disulfide bond</keyword>
<dbReference type="InterPro" id="IPR038765">
    <property type="entry name" value="Papain-like_cys_pep_sf"/>
</dbReference>
<dbReference type="GO" id="GO:0006508">
    <property type="term" value="P:proteolysis"/>
    <property type="evidence" value="ECO:0007669"/>
    <property type="project" value="InterPro"/>
</dbReference>
<gene>
    <name evidence="4" type="ORF">CP975_02945</name>
</gene>
<dbReference type="SUPFAM" id="SSF54001">
    <property type="entry name" value="Cysteine proteinases"/>
    <property type="match status" value="1"/>
</dbReference>
<dbReference type="OrthoDB" id="5289073at2"/>
<keyword evidence="5" id="KW-1185">Reference proteome</keyword>
<dbReference type="KEGG" id="salw:CP975_02945"/>
<evidence type="ECO:0000256" key="1">
    <source>
        <dbReference type="ARBA" id="ARBA00008455"/>
    </source>
</evidence>
<evidence type="ECO:0000313" key="5">
    <source>
        <dbReference type="Proteomes" id="UP000326553"/>
    </source>
</evidence>
<evidence type="ECO:0000259" key="3">
    <source>
        <dbReference type="SMART" id="SM00645"/>
    </source>
</evidence>
<dbReference type="InterPro" id="IPR000668">
    <property type="entry name" value="Peptidase_C1A_C"/>
</dbReference>
<dbReference type="SUPFAM" id="SSF89372">
    <property type="entry name" value="Fucose-specific lectin"/>
    <property type="match status" value="1"/>
</dbReference>
<reference evidence="4 5" key="1">
    <citation type="submission" date="2017-09" db="EMBL/GenBank/DDBJ databases">
        <authorList>
            <person name="Lee N."/>
            <person name="Cho B.-K."/>
        </authorList>
    </citation>
    <scope>NUCLEOTIDE SEQUENCE [LARGE SCALE GENOMIC DNA]</scope>
    <source>
        <strain evidence="4 5">ATCC 12461</strain>
    </source>
</reference>
<proteinExistence type="inferred from homology"/>
<feature type="domain" description="Peptidase C1A papain C-terminal" evidence="3">
    <location>
        <begin position="104"/>
        <end position="311"/>
    </location>
</feature>
<dbReference type="InterPro" id="IPR039417">
    <property type="entry name" value="Peptidase_C1A_papain-like"/>
</dbReference>
<dbReference type="GO" id="GO:0008234">
    <property type="term" value="F:cysteine-type peptidase activity"/>
    <property type="evidence" value="ECO:0007669"/>
    <property type="project" value="InterPro"/>
</dbReference>
<organism evidence="4 5">
    <name type="scientific">Streptomyces alboniger</name>
    <dbReference type="NCBI Taxonomy" id="132473"/>
    <lineage>
        <taxon>Bacteria</taxon>
        <taxon>Bacillati</taxon>
        <taxon>Actinomycetota</taxon>
        <taxon>Actinomycetes</taxon>
        <taxon>Kitasatosporales</taxon>
        <taxon>Streptomycetaceae</taxon>
        <taxon>Streptomyces</taxon>
        <taxon>Streptomyces aurantiacus group</taxon>
    </lineage>
</organism>
<protein>
    <submittedName>
        <fullName evidence="4">Peptidase C1A</fullName>
    </submittedName>
</protein>
<sequence length="622" mass="67612">MATYGEIRSALEGAREATWQMDPEASDNAPVRVYALGVPNEDQLVPAGDVPEIDLTALLEAHPTGNQLLAARRAVLGLPTGGVEVDEQLLARVTPSAGADEAGLPTTVDWRNRWGTNWVTQVKDQGGCGSCVAFGTAAVIESRVRIEHAVWCVRSEGDSHDGQGIPCAQGSWPNTYFDWIKSNGIADPACWPYRQDNAPYRPTPDRAGRTVKIDGYTETGSVADQKKWLDTVGPLTCCIEVPDDFFSYRTGVYRKTVSHIAGLHCIAVVGYNDSEGCWIIKNSWGTGWGENGFGRIAYGQIRIDEFTKQGVLSTNPDPWTKRRLHNGNFYEGGNGAGHRNFEMLSSGGSQIQHWWREGTGGFGWAKASVFGLDAAVCPTLTSTTFNRNFECVYTTGAGRLHHWWLDQNTGKWNDGGIFGPPDATGVPGFIQSNYGAPGNLEVVTRLSGGRLQHWYRAGSWHPGPVFGANVAFAGATLVQSTYGEQGNLELVCTLGSGQLQHWWRDDDRADKPWHAGSLFGSGIASPAVMIQGQYGMATERDHGNFELCVAAGGRVQHWWRHSGTGVWTCSAVFGHDVATVTGLVEGSFGFNLEVVVLRTDGQLQHYWRGGDGWHEGPVIGRA</sequence>
<dbReference type="AlphaFoldDB" id="A0A5J6HHN9"/>
<evidence type="ECO:0000256" key="2">
    <source>
        <dbReference type="ARBA" id="ARBA00023157"/>
    </source>
</evidence>
<dbReference type="Gene3D" id="3.90.70.10">
    <property type="entry name" value="Cysteine proteinases"/>
    <property type="match status" value="1"/>
</dbReference>
<dbReference type="CDD" id="cd02248">
    <property type="entry name" value="Peptidase_C1A"/>
    <property type="match status" value="1"/>
</dbReference>
<comment type="similarity">
    <text evidence="1">Belongs to the peptidase C1 family.</text>
</comment>